<dbReference type="Pfam" id="PF09669">
    <property type="entry name" value="Phage_pRha"/>
    <property type="match status" value="1"/>
</dbReference>
<dbReference type="Pfam" id="PF03374">
    <property type="entry name" value="ANT"/>
    <property type="match status" value="1"/>
</dbReference>
<comment type="caution">
    <text evidence="2">The sequence shown here is derived from an EMBL/GenBank/DDBJ whole genome shotgun (WGS) entry which is preliminary data.</text>
</comment>
<evidence type="ECO:0000313" key="3">
    <source>
        <dbReference type="Proteomes" id="UP001076655"/>
    </source>
</evidence>
<feature type="domain" description="Antirepressor protein C-terminal" evidence="1">
    <location>
        <begin position="130"/>
        <end position="227"/>
    </location>
</feature>
<sequence length="237" mass="26865">MQQITHGVSISPVMHNQAVTMSSREIAELTGSRHGDVKRSAERLNIAGILTTPLAEFDFEHNGNTYTEYRFNKRDSLVLVARLSPEFTAKIVDRWQELEEQLQPKIPQSYTEALRLAADLNEQLEEKSRALELAAPKAEFVDRYVDTTGSMTFRQVCKLLKVKEPEFRLFLQEQKIMYRLGGSWSAYQCHIDAGRLEIKTGTSQTNNHSFSQARFTPKGVKWIAGLWGTSQVEGAVS</sequence>
<dbReference type="AlphaFoldDB" id="A0A9Q4CR64"/>
<dbReference type="InterPro" id="IPR014054">
    <property type="entry name" value="Phage_regulatory_Rha"/>
</dbReference>
<evidence type="ECO:0000313" key="2">
    <source>
        <dbReference type="EMBL" id="MCY0791960.1"/>
    </source>
</evidence>
<dbReference type="RefSeq" id="WP_052926027.1">
    <property type="nucleotide sequence ID" value="NZ_JAPNMI010000019.1"/>
</dbReference>
<name>A0A9Q4CR64_MORMO</name>
<gene>
    <name evidence="2" type="ORF">N0392_20065</name>
</gene>
<evidence type="ECO:0000259" key="1">
    <source>
        <dbReference type="Pfam" id="PF03374"/>
    </source>
</evidence>
<dbReference type="EMBL" id="JAPNMI010000019">
    <property type="protein sequence ID" value="MCY0791960.1"/>
    <property type="molecule type" value="Genomic_DNA"/>
</dbReference>
<proteinExistence type="predicted"/>
<protein>
    <submittedName>
        <fullName evidence="2">Phage antirepressor KilAC domain-containing protein</fullName>
    </submittedName>
</protein>
<reference evidence="2" key="1">
    <citation type="submission" date="2022-08" db="EMBL/GenBank/DDBJ databases">
        <authorList>
            <person name="Dale J.L."/>
        </authorList>
    </citation>
    <scope>NUCLEOTIDE SEQUENCE</scope>
    <source>
        <strain evidence="2">2022EL-00758</strain>
    </source>
</reference>
<dbReference type="Proteomes" id="UP001076655">
    <property type="component" value="Unassembled WGS sequence"/>
</dbReference>
<dbReference type="InterPro" id="IPR005039">
    <property type="entry name" value="Ant_C"/>
</dbReference>
<organism evidence="2 3">
    <name type="scientific">Morganella morganii</name>
    <name type="common">Proteus morganii</name>
    <dbReference type="NCBI Taxonomy" id="582"/>
    <lineage>
        <taxon>Bacteria</taxon>
        <taxon>Pseudomonadati</taxon>
        <taxon>Pseudomonadota</taxon>
        <taxon>Gammaproteobacteria</taxon>
        <taxon>Enterobacterales</taxon>
        <taxon>Morganellaceae</taxon>
        <taxon>Morganella</taxon>
    </lineage>
</organism>
<accession>A0A9Q4CR64</accession>
<dbReference type="GO" id="GO:0003677">
    <property type="term" value="F:DNA binding"/>
    <property type="evidence" value="ECO:0007669"/>
    <property type="project" value="InterPro"/>
</dbReference>